<evidence type="ECO:0008006" key="4">
    <source>
        <dbReference type="Google" id="ProtNLM"/>
    </source>
</evidence>
<proteinExistence type="predicted"/>
<reference evidence="2" key="2">
    <citation type="submission" date="2022-01" db="EMBL/GenBank/DDBJ databases">
        <authorList>
            <person name="Yamashiro T."/>
            <person name="Shiraishi A."/>
            <person name="Satake H."/>
            <person name="Nakayama K."/>
        </authorList>
    </citation>
    <scope>NUCLEOTIDE SEQUENCE</scope>
</reference>
<accession>A0ABQ5AMS3</accession>
<comment type="caution">
    <text evidence="2">The sequence shown here is derived from an EMBL/GenBank/DDBJ whole genome shotgun (WGS) entry which is preliminary data.</text>
</comment>
<feature type="region of interest" description="Disordered" evidence="1">
    <location>
        <begin position="140"/>
        <end position="160"/>
    </location>
</feature>
<feature type="region of interest" description="Disordered" evidence="1">
    <location>
        <begin position="1"/>
        <end position="113"/>
    </location>
</feature>
<keyword evidence="3" id="KW-1185">Reference proteome</keyword>
<protein>
    <recommendedName>
        <fullName evidence="4">Hyaluronan/mRNA-binding protein domain-containing protein</fullName>
    </recommendedName>
</protein>
<dbReference type="Proteomes" id="UP001151760">
    <property type="component" value="Unassembled WGS sequence"/>
</dbReference>
<name>A0ABQ5AMS3_9ASTR</name>
<gene>
    <name evidence="2" type="ORF">Tco_0823398</name>
</gene>
<feature type="compositionally biased region" description="Basic and acidic residues" evidence="1">
    <location>
        <begin position="140"/>
        <end position="158"/>
    </location>
</feature>
<evidence type="ECO:0000313" key="3">
    <source>
        <dbReference type="Proteomes" id="UP001151760"/>
    </source>
</evidence>
<feature type="compositionally biased region" description="Gly residues" evidence="1">
    <location>
        <begin position="88"/>
        <end position="100"/>
    </location>
</feature>
<evidence type="ECO:0000256" key="1">
    <source>
        <dbReference type="SAM" id="MobiDB-lite"/>
    </source>
</evidence>
<feature type="compositionally biased region" description="Basic and acidic residues" evidence="1">
    <location>
        <begin position="1"/>
        <end position="14"/>
    </location>
</feature>
<evidence type="ECO:0000313" key="2">
    <source>
        <dbReference type="EMBL" id="GJT02229.1"/>
    </source>
</evidence>
<sequence length="279" mass="29866">MPDKPQKNKIKAPDETNGSQKQVFVGQCASRGGGRSGRGDGNDGSGSGVNNGSGSGVNDYSGSGVNDGSGSGRRGGDRAGGRGKRGGGRASRGSGRGSRGGVFPSSSSTSILTDKEVYEQAFRECMEEQAITQAKIDVKQEKTDKEKREEQEWEEKNDYINPANEEFIEEAPMNQQYHGVLIPSIHSQPTQQSGVWVMDTTVTTADVEEAPAVETSDTSTCVKEAPAVDKGKAKATVEDEPALTKKRGRPPSSVDGIRIYHKNRGRSERIANMKLNKPF</sequence>
<organism evidence="2 3">
    <name type="scientific">Tanacetum coccineum</name>
    <dbReference type="NCBI Taxonomy" id="301880"/>
    <lineage>
        <taxon>Eukaryota</taxon>
        <taxon>Viridiplantae</taxon>
        <taxon>Streptophyta</taxon>
        <taxon>Embryophyta</taxon>
        <taxon>Tracheophyta</taxon>
        <taxon>Spermatophyta</taxon>
        <taxon>Magnoliopsida</taxon>
        <taxon>eudicotyledons</taxon>
        <taxon>Gunneridae</taxon>
        <taxon>Pentapetalae</taxon>
        <taxon>asterids</taxon>
        <taxon>campanulids</taxon>
        <taxon>Asterales</taxon>
        <taxon>Asteraceae</taxon>
        <taxon>Asteroideae</taxon>
        <taxon>Anthemideae</taxon>
        <taxon>Anthemidinae</taxon>
        <taxon>Tanacetum</taxon>
    </lineage>
</organism>
<feature type="region of interest" description="Disordered" evidence="1">
    <location>
        <begin position="210"/>
        <end position="257"/>
    </location>
</feature>
<feature type="compositionally biased region" description="Basic and acidic residues" evidence="1">
    <location>
        <begin position="226"/>
        <end position="237"/>
    </location>
</feature>
<reference evidence="2" key="1">
    <citation type="journal article" date="2022" name="Int. J. Mol. Sci.">
        <title>Draft Genome of Tanacetum Coccineum: Genomic Comparison of Closely Related Tanacetum-Family Plants.</title>
        <authorList>
            <person name="Yamashiro T."/>
            <person name="Shiraishi A."/>
            <person name="Nakayama K."/>
            <person name="Satake H."/>
        </authorList>
    </citation>
    <scope>NUCLEOTIDE SEQUENCE</scope>
</reference>
<feature type="compositionally biased region" description="Gly residues" evidence="1">
    <location>
        <begin position="42"/>
        <end position="55"/>
    </location>
</feature>
<dbReference type="EMBL" id="BQNB010012333">
    <property type="protein sequence ID" value="GJT02229.1"/>
    <property type="molecule type" value="Genomic_DNA"/>
</dbReference>